<dbReference type="InterPro" id="IPR036061">
    <property type="entry name" value="CheW-like_dom_sf"/>
</dbReference>
<dbReference type="GO" id="GO:0005829">
    <property type="term" value="C:cytosol"/>
    <property type="evidence" value="ECO:0007669"/>
    <property type="project" value="TreeGrafter"/>
</dbReference>
<dbReference type="STRING" id="223786.SAMN05216234_10191"/>
<dbReference type="Pfam" id="PF01584">
    <property type="entry name" value="CheW"/>
    <property type="match status" value="1"/>
</dbReference>
<dbReference type="SUPFAM" id="SSF50341">
    <property type="entry name" value="CheW-like"/>
    <property type="match status" value="1"/>
</dbReference>
<proteinExistence type="predicted"/>
<dbReference type="AlphaFoldDB" id="A0A1I5KV55"/>
<dbReference type="Proteomes" id="UP000199227">
    <property type="component" value="Unassembled WGS sequence"/>
</dbReference>
<dbReference type="GO" id="GO:0007165">
    <property type="term" value="P:signal transduction"/>
    <property type="evidence" value="ECO:0007669"/>
    <property type="project" value="InterPro"/>
</dbReference>
<dbReference type="RefSeq" id="WP_092909836.1">
    <property type="nucleotide sequence ID" value="NZ_CP136592.1"/>
</dbReference>
<dbReference type="SMART" id="SM00260">
    <property type="entry name" value="CheW"/>
    <property type="match status" value="1"/>
</dbReference>
<dbReference type="InterPro" id="IPR039315">
    <property type="entry name" value="CheW"/>
</dbReference>
<organism evidence="2 3">
    <name type="scientific">Hydrogenimonas thermophila</name>
    <dbReference type="NCBI Taxonomy" id="223786"/>
    <lineage>
        <taxon>Bacteria</taxon>
        <taxon>Pseudomonadati</taxon>
        <taxon>Campylobacterota</taxon>
        <taxon>Epsilonproteobacteria</taxon>
        <taxon>Campylobacterales</taxon>
        <taxon>Hydrogenimonadaceae</taxon>
        <taxon>Hydrogenimonas</taxon>
    </lineage>
</organism>
<dbReference type="EMBL" id="FOXB01000001">
    <property type="protein sequence ID" value="SFO88516.1"/>
    <property type="molecule type" value="Genomic_DNA"/>
</dbReference>
<gene>
    <name evidence="2" type="ORF">SAMN05216234_10191</name>
</gene>
<sequence>MEIMVFNLLNSTYGIELNRIKGILVYSGLIITPLYNEKEWIIGVTNLRGEVIAVVDLRKRFANKATYDENTVVIVIKTNENKIIGIVVDNIQKIAEITNENIMNTPDISIGMDSKYIQGLVQIDSNEMVTLLNIDILLSIEELQ</sequence>
<dbReference type="Gene3D" id="2.30.30.40">
    <property type="entry name" value="SH3 Domains"/>
    <property type="match status" value="1"/>
</dbReference>
<evidence type="ECO:0000313" key="3">
    <source>
        <dbReference type="Proteomes" id="UP000199227"/>
    </source>
</evidence>
<accession>A0A1I5KV55</accession>
<dbReference type="GO" id="GO:0006935">
    <property type="term" value="P:chemotaxis"/>
    <property type="evidence" value="ECO:0007669"/>
    <property type="project" value="InterPro"/>
</dbReference>
<dbReference type="PANTHER" id="PTHR22617">
    <property type="entry name" value="CHEMOTAXIS SENSOR HISTIDINE KINASE-RELATED"/>
    <property type="match status" value="1"/>
</dbReference>
<dbReference type="PANTHER" id="PTHR22617:SF23">
    <property type="entry name" value="CHEMOTAXIS PROTEIN CHEW"/>
    <property type="match status" value="1"/>
</dbReference>
<feature type="domain" description="CheW-like" evidence="1">
    <location>
        <begin position="1"/>
        <end position="143"/>
    </location>
</feature>
<dbReference type="PROSITE" id="PS50851">
    <property type="entry name" value="CHEW"/>
    <property type="match status" value="1"/>
</dbReference>
<keyword evidence="3" id="KW-1185">Reference proteome</keyword>
<reference evidence="2 3" key="1">
    <citation type="submission" date="2016-10" db="EMBL/GenBank/DDBJ databases">
        <authorList>
            <person name="de Groot N.N."/>
        </authorList>
    </citation>
    <scope>NUCLEOTIDE SEQUENCE [LARGE SCALE GENOMIC DNA]</scope>
    <source>
        <strain evidence="2 3">EP1-55-1</strain>
    </source>
</reference>
<dbReference type="OrthoDB" id="9790406at2"/>
<evidence type="ECO:0000259" key="1">
    <source>
        <dbReference type="PROSITE" id="PS50851"/>
    </source>
</evidence>
<dbReference type="InterPro" id="IPR002545">
    <property type="entry name" value="CheW-lke_dom"/>
</dbReference>
<name>A0A1I5KV55_9BACT</name>
<evidence type="ECO:0000313" key="2">
    <source>
        <dbReference type="EMBL" id="SFO88516.1"/>
    </source>
</evidence>
<protein>
    <submittedName>
        <fullName evidence="2">Purine-binding chemotaxis protein CheW</fullName>
    </submittedName>
</protein>
<dbReference type="Gene3D" id="2.40.50.180">
    <property type="entry name" value="CheA-289, Domain 4"/>
    <property type="match status" value="1"/>
</dbReference>